<dbReference type="AlphaFoldDB" id="A0AAN4Z4E1"/>
<feature type="compositionally biased region" description="Polar residues" evidence="1">
    <location>
        <begin position="40"/>
        <end position="52"/>
    </location>
</feature>
<evidence type="ECO:0000313" key="3">
    <source>
        <dbReference type="EMBL" id="GMR33099.1"/>
    </source>
</evidence>
<protein>
    <recommendedName>
        <fullName evidence="2">Apple domain-containing protein</fullName>
    </recommendedName>
</protein>
<name>A0AAN4Z4E1_9BILA</name>
<evidence type="ECO:0000256" key="1">
    <source>
        <dbReference type="SAM" id="MobiDB-lite"/>
    </source>
</evidence>
<feature type="compositionally biased region" description="Low complexity" evidence="1">
    <location>
        <begin position="75"/>
        <end position="95"/>
    </location>
</feature>
<feature type="compositionally biased region" description="Low complexity" evidence="1">
    <location>
        <begin position="1"/>
        <end position="30"/>
    </location>
</feature>
<evidence type="ECO:0000313" key="4">
    <source>
        <dbReference type="Proteomes" id="UP001328107"/>
    </source>
</evidence>
<feature type="non-terminal residue" evidence="3">
    <location>
        <position position="1"/>
    </location>
</feature>
<sequence length="581" mass="61584">VSTTPGGETTTGDSGMTTTTTAHPGGTTTTVKGERYSPIGYSSNLTSNMRSQTTTTVKGQTTTTVKGQTTTTVKGQTTTTVKGQTTTTSPGWTSTDRNGGFYNTSTIPGVTTTPCQVFCMHQLDNNLGCVGGFKPQPGTIVDGNFGKFVGRYTAVSACQEACTNSVSYGLLPCLGIVYYKSTGVCNVMQYEVPKMSETPGNGSDVIIFTKCEIGPCDGGFRKQEGRFDYSKDSGKFAGYFHEFWSCGETCTRMESYGVLPCLGFSYRTSDGRCLVLQYSLPTLIDGASDGDELLYSSCTNTSPPTIPPVRTTAAPVTNAPGCHATYGIPITGVLPPRGEGTKFGGYFTTVDACAELCTNFRNYGLKPCYGFVYEPSTRGYCTVIQYQIDQVSTTPGSDAVLYTKCNPPSTIIVSTSTAPFTLSTIISTTGSPVTITTSRVPMITTTTASATPTTTTSAAPTTTTTPTTARPQTTTTIATTTTSTAAPATTTTTMVSDDVCDKGFKLIDEHANMDSFGQGKFGGYFTYEDSCRELCASNYGLRSCIGFAFEINSRGKCTLFQYDVSAHTSDPESTARLLIKC</sequence>
<accession>A0AAN4Z4E1</accession>
<feature type="region of interest" description="Disordered" evidence="1">
    <location>
        <begin position="75"/>
        <end position="99"/>
    </location>
</feature>
<feature type="region of interest" description="Disordered" evidence="1">
    <location>
        <begin position="449"/>
        <end position="471"/>
    </location>
</feature>
<proteinExistence type="predicted"/>
<keyword evidence="4" id="KW-1185">Reference proteome</keyword>
<dbReference type="EMBL" id="BTRK01000001">
    <property type="protein sequence ID" value="GMR33099.1"/>
    <property type="molecule type" value="Genomic_DNA"/>
</dbReference>
<gene>
    <name evidence="3" type="ORF">PMAYCL1PPCAC_03294</name>
</gene>
<reference evidence="4" key="1">
    <citation type="submission" date="2022-10" db="EMBL/GenBank/DDBJ databases">
        <title>Genome assembly of Pristionchus species.</title>
        <authorList>
            <person name="Yoshida K."/>
            <person name="Sommer R.J."/>
        </authorList>
    </citation>
    <scope>NUCLEOTIDE SEQUENCE [LARGE SCALE GENOMIC DNA]</scope>
    <source>
        <strain evidence="4">RS5460</strain>
    </source>
</reference>
<dbReference type="Proteomes" id="UP001328107">
    <property type="component" value="Unassembled WGS sequence"/>
</dbReference>
<evidence type="ECO:0000259" key="2">
    <source>
        <dbReference type="PROSITE" id="PS50948"/>
    </source>
</evidence>
<organism evidence="3 4">
    <name type="scientific">Pristionchus mayeri</name>
    <dbReference type="NCBI Taxonomy" id="1317129"/>
    <lineage>
        <taxon>Eukaryota</taxon>
        <taxon>Metazoa</taxon>
        <taxon>Ecdysozoa</taxon>
        <taxon>Nematoda</taxon>
        <taxon>Chromadorea</taxon>
        <taxon>Rhabditida</taxon>
        <taxon>Rhabditina</taxon>
        <taxon>Diplogasteromorpha</taxon>
        <taxon>Diplogasteroidea</taxon>
        <taxon>Neodiplogasteridae</taxon>
        <taxon>Pristionchus</taxon>
    </lineage>
</organism>
<comment type="caution">
    <text evidence="3">The sequence shown here is derived from an EMBL/GenBank/DDBJ whole genome shotgun (WGS) entry which is preliminary data.</text>
</comment>
<feature type="domain" description="Apple" evidence="2">
    <location>
        <begin position="129"/>
        <end position="211"/>
    </location>
</feature>
<dbReference type="InterPro" id="IPR003609">
    <property type="entry name" value="Pan_app"/>
</dbReference>
<feature type="region of interest" description="Disordered" evidence="1">
    <location>
        <begin position="1"/>
        <end position="60"/>
    </location>
</feature>
<dbReference type="PROSITE" id="PS50948">
    <property type="entry name" value="PAN"/>
    <property type="match status" value="1"/>
</dbReference>